<feature type="compositionally biased region" description="Basic and acidic residues" evidence="1">
    <location>
        <begin position="1"/>
        <end position="12"/>
    </location>
</feature>
<dbReference type="Proteomes" id="UP001341840">
    <property type="component" value="Unassembled WGS sequence"/>
</dbReference>
<evidence type="ECO:0000313" key="2">
    <source>
        <dbReference type="EMBL" id="MED6216693.1"/>
    </source>
</evidence>
<evidence type="ECO:0000313" key="3">
    <source>
        <dbReference type="Proteomes" id="UP001341840"/>
    </source>
</evidence>
<feature type="region of interest" description="Disordered" evidence="1">
    <location>
        <begin position="1"/>
        <end position="47"/>
    </location>
</feature>
<comment type="caution">
    <text evidence="2">The sequence shown here is derived from an EMBL/GenBank/DDBJ whole genome shotgun (WGS) entry which is preliminary data.</text>
</comment>
<name>A0ABU6Z619_9FABA</name>
<organism evidence="2 3">
    <name type="scientific">Stylosanthes scabra</name>
    <dbReference type="NCBI Taxonomy" id="79078"/>
    <lineage>
        <taxon>Eukaryota</taxon>
        <taxon>Viridiplantae</taxon>
        <taxon>Streptophyta</taxon>
        <taxon>Embryophyta</taxon>
        <taxon>Tracheophyta</taxon>
        <taxon>Spermatophyta</taxon>
        <taxon>Magnoliopsida</taxon>
        <taxon>eudicotyledons</taxon>
        <taxon>Gunneridae</taxon>
        <taxon>Pentapetalae</taxon>
        <taxon>rosids</taxon>
        <taxon>fabids</taxon>
        <taxon>Fabales</taxon>
        <taxon>Fabaceae</taxon>
        <taxon>Papilionoideae</taxon>
        <taxon>50 kb inversion clade</taxon>
        <taxon>dalbergioids sensu lato</taxon>
        <taxon>Dalbergieae</taxon>
        <taxon>Pterocarpus clade</taxon>
        <taxon>Stylosanthes</taxon>
    </lineage>
</organism>
<keyword evidence="3" id="KW-1185">Reference proteome</keyword>
<proteinExistence type="predicted"/>
<protein>
    <submittedName>
        <fullName evidence="2">Uncharacterized protein</fullName>
    </submittedName>
</protein>
<evidence type="ECO:0000256" key="1">
    <source>
        <dbReference type="SAM" id="MobiDB-lite"/>
    </source>
</evidence>
<sequence length="66" mass="6785">MTPRLRAKEASRSDGATTSREHVGEVESMMATSNTDGGGAGAAQIRRGRSVTAPVGVGEGVKRKIS</sequence>
<gene>
    <name evidence="2" type="ORF">PIB30_010133</name>
</gene>
<accession>A0ABU6Z619</accession>
<feature type="non-terminal residue" evidence="2">
    <location>
        <position position="66"/>
    </location>
</feature>
<reference evidence="2 3" key="1">
    <citation type="journal article" date="2023" name="Plants (Basel)">
        <title>Bridging the Gap: Combining Genomics and Transcriptomics Approaches to Understand Stylosanthes scabra, an Orphan Legume from the Brazilian Caatinga.</title>
        <authorList>
            <person name="Ferreira-Neto J.R.C."/>
            <person name="da Silva M.D."/>
            <person name="Binneck E."/>
            <person name="de Melo N.F."/>
            <person name="da Silva R.H."/>
            <person name="de Melo A.L.T.M."/>
            <person name="Pandolfi V."/>
            <person name="Bustamante F.O."/>
            <person name="Brasileiro-Vidal A.C."/>
            <person name="Benko-Iseppon A.M."/>
        </authorList>
    </citation>
    <scope>NUCLEOTIDE SEQUENCE [LARGE SCALE GENOMIC DNA]</scope>
    <source>
        <tissue evidence="2">Leaves</tissue>
    </source>
</reference>
<dbReference type="EMBL" id="JASCZI010271884">
    <property type="protein sequence ID" value="MED6216693.1"/>
    <property type="molecule type" value="Genomic_DNA"/>
</dbReference>